<dbReference type="RefSeq" id="WP_258332598.1">
    <property type="nucleotide sequence ID" value="NZ_JAPTGG010000012.1"/>
</dbReference>
<dbReference type="Proteomes" id="UP001069090">
    <property type="component" value="Unassembled WGS sequence"/>
</dbReference>
<keyword evidence="3" id="KW-1185">Reference proteome</keyword>
<gene>
    <name evidence="2" type="ORF">O0V09_14580</name>
</gene>
<accession>A0A9J6RPJ1</accession>
<dbReference type="Pfam" id="PF13271">
    <property type="entry name" value="DUF4062"/>
    <property type="match status" value="1"/>
</dbReference>
<evidence type="ECO:0000313" key="3">
    <source>
        <dbReference type="Proteomes" id="UP001069090"/>
    </source>
</evidence>
<comment type="caution">
    <text evidence="2">The sequence shown here is derived from an EMBL/GenBank/DDBJ whole genome shotgun (WGS) entry which is preliminary data.</text>
</comment>
<evidence type="ECO:0000313" key="2">
    <source>
        <dbReference type="EMBL" id="MCZ0866436.1"/>
    </source>
</evidence>
<reference evidence="2 3" key="1">
    <citation type="submission" date="2022-12" db="EMBL/GenBank/DDBJ databases">
        <title>Dasania phycosphaerae sp. nov., isolated from particulate material of the south coast of Korea.</title>
        <authorList>
            <person name="Jiang Y."/>
        </authorList>
    </citation>
    <scope>NUCLEOTIDE SEQUENCE [LARGE SCALE GENOMIC DNA]</scope>
    <source>
        <strain evidence="2 3">GY-19</strain>
    </source>
</reference>
<organism evidence="2 3">
    <name type="scientific">Dasania phycosphaerae</name>
    <dbReference type="NCBI Taxonomy" id="2950436"/>
    <lineage>
        <taxon>Bacteria</taxon>
        <taxon>Pseudomonadati</taxon>
        <taxon>Pseudomonadota</taxon>
        <taxon>Gammaproteobacteria</taxon>
        <taxon>Cellvibrionales</taxon>
        <taxon>Spongiibacteraceae</taxon>
        <taxon>Dasania</taxon>
    </lineage>
</organism>
<dbReference type="EMBL" id="JAPTGG010000012">
    <property type="protein sequence ID" value="MCZ0866436.1"/>
    <property type="molecule type" value="Genomic_DNA"/>
</dbReference>
<dbReference type="AlphaFoldDB" id="A0A9J6RPJ1"/>
<feature type="domain" description="DUF4062" evidence="1">
    <location>
        <begin position="3"/>
        <end position="84"/>
    </location>
</feature>
<proteinExistence type="predicted"/>
<protein>
    <submittedName>
        <fullName evidence="2">DUF4062 domain-containing protein</fullName>
    </submittedName>
</protein>
<sequence length="349" mass="38694">MNKVFVSSVVGGMEAFRGAAKQAITLMDQTPVMCEAFSARPYSSEKACIHEVEQCDVYLLILGSAYGYETPEGISVTQAEFEAAKATGKSILAFIQQTPVDDARQQAFIAEVEAYQAGVFRAGFSTELELNNEIVKALRHIDTMSQAVSEEAFKTLIEQVINERHGYQDGPQLILAFLPQPERVTDIIALEQKMDDYFARLCQGGVTQFRDGYELIDHAHWTGFSSGKCSVYFCANGLTVLTANPTQTSEGFFSGHFAPPQTLVSIAKGFRHVIAANSGYVHIALCNMENTYVANSPGGSSMTMRMFSKDEEADFSRLFLPLTEGSYNEWVEQCVNRMARIFRYNSNNE</sequence>
<dbReference type="InterPro" id="IPR025139">
    <property type="entry name" value="DUF4062"/>
</dbReference>
<name>A0A9J6RPJ1_9GAMM</name>
<evidence type="ECO:0000259" key="1">
    <source>
        <dbReference type="Pfam" id="PF13271"/>
    </source>
</evidence>